<dbReference type="SMART" id="SM00248">
    <property type="entry name" value="ANK"/>
    <property type="match status" value="4"/>
</dbReference>
<dbReference type="SUPFAM" id="SSF48403">
    <property type="entry name" value="Ankyrin repeat"/>
    <property type="match status" value="1"/>
</dbReference>
<dbReference type="Gene3D" id="1.25.40.20">
    <property type="entry name" value="Ankyrin repeat-containing domain"/>
    <property type="match status" value="2"/>
</dbReference>
<evidence type="ECO:0000256" key="1">
    <source>
        <dbReference type="ARBA" id="ARBA00022737"/>
    </source>
</evidence>
<dbReference type="InterPro" id="IPR002110">
    <property type="entry name" value="Ankyrin_rpt"/>
</dbReference>
<proteinExistence type="predicted"/>
<dbReference type="PRINTS" id="PR01415">
    <property type="entry name" value="ANKYRIN"/>
</dbReference>
<dbReference type="InterPro" id="IPR036770">
    <property type="entry name" value="Ankyrin_rpt-contain_sf"/>
</dbReference>
<dbReference type="Pfam" id="PF12796">
    <property type="entry name" value="Ank_2"/>
    <property type="match status" value="1"/>
</dbReference>
<dbReference type="PANTHER" id="PTHR24124:SF14">
    <property type="entry name" value="CHROMOSOME UNDETERMINED SCAFFOLD_25, WHOLE GENOME SHOTGUN SEQUENCE"/>
    <property type="match status" value="1"/>
</dbReference>
<dbReference type="Pfam" id="PF13637">
    <property type="entry name" value="Ank_4"/>
    <property type="match status" value="1"/>
</dbReference>
<dbReference type="PROSITE" id="PS50088">
    <property type="entry name" value="ANK_REPEAT"/>
    <property type="match status" value="2"/>
</dbReference>
<feature type="repeat" description="ANK" evidence="3">
    <location>
        <begin position="181"/>
        <end position="216"/>
    </location>
</feature>
<evidence type="ECO:0000313" key="5">
    <source>
        <dbReference type="Proteomes" id="UP001498421"/>
    </source>
</evidence>
<keyword evidence="5" id="KW-1185">Reference proteome</keyword>
<dbReference type="PROSITE" id="PS50297">
    <property type="entry name" value="ANK_REP_REGION"/>
    <property type="match status" value="2"/>
</dbReference>
<feature type="repeat" description="ANK" evidence="3">
    <location>
        <begin position="86"/>
        <end position="118"/>
    </location>
</feature>
<evidence type="ECO:0000256" key="2">
    <source>
        <dbReference type="ARBA" id="ARBA00023043"/>
    </source>
</evidence>
<gene>
    <name evidence="4" type="ORF">QQZ08_004649</name>
</gene>
<accession>A0ABR1I6M8</accession>
<organism evidence="4 5">
    <name type="scientific">Neonectria magnoliae</name>
    <dbReference type="NCBI Taxonomy" id="2732573"/>
    <lineage>
        <taxon>Eukaryota</taxon>
        <taxon>Fungi</taxon>
        <taxon>Dikarya</taxon>
        <taxon>Ascomycota</taxon>
        <taxon>Pezizomycotina</taxon>
        <taxon>Sordariomycetes</taxon>
        <taxon>Hypocreomycetidae</taxon>
        <taxon>Hypocreales</taxon>
        <taxon>Nectriaceae</taxon>
        <taxon>Neonectria</taxon>
    </lineage>
</organism>
<dbReference type="Proteomes" id="UP001498421">
    <property type="component" value="Unassembled WGS sequence"/>
</dbReference>
<comment type="caution">
    <text evidence="4">The sequence shown here is derived from an EMBL/GenBank/DDBJ whole genome shotgun (WGS) entry which is preliminary data.</text>
</comment>
<dbReference type="PANTHER" id="PTHR24124">
    <property type="entry name" value="ANKYRIN REPEAT FAMILY A"/>
    <property type="match status" value="1"/>
</dbReference>
<evidence type="ECO:0000313" key="4">
    <source>
        <dbReference type="EMBL" id="KAK7428879.1"/>
    </source>
</evidence>
<protein>
    <submittedName>
        <fullName evidence="4">Uncharacterized protein</fullName>
    </submittedName>
</protein>
<name>A0ABR1I6M8_9HYPO</name>
<keyword evidence="1" id="KW-0677">Repeat</keyword>
<keyword evidence="2 3" id="KW-0040">ANK repeat</keyword>
<evidence type="ECO:0000256" key="3">
    <source>
        <dbReference type="PROSITE-ProRule" id="PRU00023"/>
    </source>
</evidence>
<dbReference type="EMBL" id="JAZAVK010000036">
    <property type="protein sequence ID" value="KAK7428879.1"/>
    <property type="molecule type" value="Genomic_DNA"/>
</dbReference>
<reference evidence="4 5" key="1">
    <citation type="journal article" date="2025" name="Microbiol. Resour. Announc.">
        <title>Draft genome sequences for Neonectria magnoliae and Neonectria punicea, canker pathogens of Liriodendron tulipifera and Acer saccharum in West Virginia.</title>
        <authorList>
            <person name="Petronek H.M."/>
            <person name="Kasson M.T."/>
            <person name="Metheny A.M."/>
            <person name="Stauder C.M."/>
            <person name="Lovett B."/>
            <person name="Lynch S.C."/>
            <person name="Garnas J.R."/>
            <person name="Kasson L.R."/>
            <person name="Stajich J.E."/>
        </authorList>
    </citation>
    <scope>NUCLEOTIDE SEQUENCE [LARGE SCALE GENOMIC DNA]</scope>
    <source>
        <strain evidence="4 5">NRRL 64651</strain>
    </source>
</reference>
<sequence>MKNSRQEYNSRGKHADFIDAIKEGNDVDFEIRNNDGLTVLHMAVMSSGIQVSKLMAAGADLSTLTKDSQNILGHLGNVNVNQADNFGRTPLHYACASGEAESVALLLKHGGNVNAVDSHGCTLLHACAEATAEQKIWDLQDEPFEWMRGPRQDPLRPSGSIKYPRFAHSDVNGSYKGKPAPGGTVLHILASADHYWQLKAMKYLIAHGADVDALDGEHQSPIHIAARGKQHRSERIEGFWRSEALRILLDLSINDTDNAGNTPLQFTIFGR</sequence>